<dbReference type="AlphaFoldDB" id="A0A163GQH0"/>
<dbReference type="EMBL" id="LWMH01000001">
    <property type="protein sequence ID" value="KZS45092.1"/>
    <property type="molecule type" value="Genomic_DNA"/>
</dbReference>
<keyword evidence="2" id="KW-1185">Reference proteome</keyword>
<name>A0A163GQH0_9BACL</name>
<comment type="caution">
    <text evidence="1">The sequence shown here is derived from an EMBL/GenBank/DDBJ whole genome shotgun (WGS) entry which is preliminary data.</text>
</comment>
<protein>
    <submittedName>
        <fullName evidence="1">Uncharacterized protein</fullName>
    </submittedName>
</protein>
<organism evidence="1 2">
    <name type="scientific">Paenibacillus glucanolyticus</name>
    <dbReference type="NCBI Taxonomy" id="59843"/>
    <lineage>
        <taxon>Bacteria</taxon>
        <taxon>Bacillati</taxon>
        <taxon>Bacillota</taxon>
        <taxon>Bacilli</taxon>
        <taxon>Bacillales</taxon>
        <taxon>Paenibacillaceae</taxon>
        <taxon>Paenibacillus</taxon>
    </lineage>
</organism>
<evidence type="ECO:0000313" key="1">
    <source>
        <dbReference type="EMBL" id="KZS45092.1"/>
    </source>
</evidence>
<reference evidence="1" key="1">
    <citation type="journal article" date="2016" name="Genome Announc.">
        <title>Draft genomes of two strains of Paenibacillus glucanolyticus with capability to degrade lignocellulose.</title>
        <authorList>
            <person name="Mathews S.L."/>
            <person name="Pawlak J."/>
            <person name="Grunden A.M."/>
        </authorList>
    </citation>
    <scope>NUCLEOTIDE SEQUENCE [LARGE SCALE GENOMIC DNA]</scope>
    <source>
        <strain evidence="1">SLM1</strain>
    </source>
</reference>
<evidence type="ECO:0000313" key="2">
    <source>
        <dbReference type="Proteomes" id="UP000076796"/>
    </source>
</evidence>
<gene>
    <name evidence="1" type="ORF">AWU65_03680</name>
</gene>
<proteinExistence type="predicted"/>
<sequence>MSEYSQQMYRIQPKENVKFVEFYKNPVNVEDQEYWFRDFINSDKYKIHEVIVFKGKESWDITYHVWYESKMNRERT</sequence>
<accession>A0A163GQH0</accession>
<dbReference type="Proteomes" id="UP000076796">
    <property type="component" value="Unassembled WGS sequence"/>
</dbReference>